<accession>A0A9P6ACP0</accession>
<keyword evidence="2" id="KW-1185">Reference proteome</keyword>
<protein>
    <submittedName>
        <fullName evidence="1">Uncharacterized protein</fullName>
    </submittedName>
</protein>
<dbReference type="Proteomes" id="UP000886523">
    <property type="component" value="Unassembled WGS sequence"/>
</dbReference>
<evidence type="ECO:0000313" key="2">
    <source>
        <dbReference type="Proteomes" id="UP000886523"/>
    </source>
</evidence>
<dbReference type="AlphaFoldDB" id="A0A9P6ACP0"/>
<comment type="caution">
    <text evidence="1">The sequence shown here is derived from an EMBL/GenBank/DDBJ whole genome shotgun (WGS) entry which is preliminary data.</text>
</comment>
<name>A0A9P6ACP0_9AGAM</name>
<dbReference type="EMBL" id="MU129718">
    <property type="protein sequence ID" value="KAF9502694.1"/>
    <property type="molecule type" value="Genomic_DNA"/>
</dbReference>
<organism evidence="1 2">
    <name type="scientific">Hydnum rufescens UP504</name>
    <dbReference type="NCBI Taxonomy" id="1448309"/>
    <lineage>
        <taxon>Eukaryota</taxon>
        <taxon>Fungi</taxon>
        <taxon>Dikarya</taxon>
        <taxon>Basidiomycota</taxon>
        <taxon>Agaricomycotina</taxon>
        <taxon>Agaricomycetes</taxon>
        <taxon>Cantharellales</taxon>
        <taxon>Hydnaceae</taxon>
        <taxon>Hydnum</taxon>
    </lineage>
</organism>
<reference evidence="1" key="1">
    <citation type="journal article" date="2020" name="Nat. Commun.">
        <title>Large-scale genome sequencing of mycorrhizal fungi provides insights into the early evolution of symbiotic traits.</title>
        <authorList>
            <person name="Miyauchi S."/>
            <person name="Kiss E."/>
            <person name="Kuo A."/>
            <person name="Drula E."/>
            <person name="Kohler A."/>
            <person name="Sanchez-Garcia M."/>
            <person name="Morin E."/>
            <person name="Andreopoulos B."/>
            <person name="Barry K.W."/>
            <person name="Bonito G."/>
            <person name="Buee M."/>
            <person name="Carver A."/>
            <person name="Chen C."/>
            <person name="Cichocki N."/>
            <person name="Clum A."/>
            <person name="Culley D."/>
            <person name="Crous P.W."/>
            <person name="Fauchery L."/>
            <person name="Girlanda M."/>
            <person name="Hayes R.D."/>
            <person name="Keri Z."/>
            <person name="LaButti K."/>
            <person name="Lipzen A."/>
            <person name="Lombard V."/>
            <person name="Magnuson J."/>
            <person name="Maillard F."/>
            <person name="Murat C."/>
            <person name="Nolan M."/>
            <person name="Ohm R.A."/>
            <person name="Pangilinan J."/>
            <person name="Pereira M.F."/>
            <person name="Perotto S."/>
            <person name="Peter M."/>
            <person name="Pfister S."/>
            <person name="Riley R."/>
            <person name="Sitrit Y."/>
            <person name="Stielow J.B."/>
            <person name="Szollosi G."/>
            <person name="Zifcakova L."/>
            <person name="Stursova M."/>
            <person name="Spatafora J.W."/>
            <person name="Tedersoo L."/>
            <person name="Vaario L.M."/>
            <person name="Yamada A."/>
            <person name="Yan M."/>
            <person name="Wang P."/>
            <person name="Xu J."/>
            <person name="Bruns T."/>
            <person name="Baldrian P."/>
            <person name="Vilgalys R."/>
            <person name="Dunand C."/>
            <person name="Henrissat B."/>
            <person name="Grigoriev I.V."/>
            <person name="Hibbett D."/>
            <person name="Nagy L.G."/>
            <person name="Martin F.M."/>
        </authorList>
    </citation>
    <scope>NUCLEOTIDE SEQUENCE</scope>
    <source>
        <strain evidence="1">UP504</strain>
    </source>
</reference>
<sequence length="106" mass="11943">MVPQCQHQSWISHPIQISVFYQAQSVTATASRIQDLDGQRRLRVLRMSDEMAPRLSRYGQGVIFQVFRTHFKVAAPHSLIALSKPMQSTDYGSGIRAIAGPLEMML</sequence>
<gene>
    <name evidence="1" type="ORF">BS47DRAFT_1403231</name>
</gene>
<evidence type="ECO:0000313" key="1">
    <source>
        <dbReference type="EMBL" id="KAF9502694.1"/>
    </source>
</evidence>
<proteinExistence type="predicted"/>